<organism evidence="1 2">
    <name type="scientific">Caenorhabditis japonica</name>
    <dbReference type="NCBI Taxonomy" id="281687"/>
    <lineage>
        <taxon>Eukaryota</taxon>
        <taxon>Metazoa</taxon>
        <taxon>Ecdysozoa</taxon>
        <taxon>Nematoda</taxon>
        <taxon>Chromadorea</taxon>
        <taxon>Rhabditida</taxon>
        <taxon>Rhabditina</taxon>
        <taxon>Rhabditomorpha</taxon>
        <taxon>Rhabditoidea</taxon>
        <taxon>Rhabditidae</taxon>
        <taxon>Peloderinae</taxon>
        <taxon>Caenorhabditis</taxon>
    </lineage>
</organism>
<dbReference type="Proteomes" id="UP000005237">
    <property type="component" value="Unassembled WGS sequence"/>
</dbReference>
<reference evidence="2" key="1">
    <citation type="submission" date="2010-08" db="EMBL/GenBank/DDBJ databases">
        <authorList>
            <consortium name="Caenorhabditis japonica Sequencing Consortium"/>
            <person name="Wilson R.K."/>
        </authorList>
    </citation>
    <scope>NUCLEOTIDE SEQUENCE [LARGE SCALE GENOMIC DNA]</scope>
    <source>
        <strain evidence="2">DF5081</strain>
    </source>
</reference>
<evidence type="ECO:0000313" key="1">
    <source>
        <dbReference type="EnsemblMetazoa" id="CJA40705.1"/>
    </source>
</evidence>
<keyword evidence="2" id="KW-1185">Reference proteome</keyword>
<dbReference type="AlphaFoldDB" id="A0A8R1EQH5"/>
<sequence length="83" mass="9878">MNYRKEFFERFVPVVRLLLTHRSHVIGDRRQFGDNMAKNHKSVTKYVKDPPARRTASKKMNERKKSVCNRIIESCAGKERKKE</sequence>
<dbReference type="EnsemblMetazoa" id="CJA40705.1">
    <property type="protein sequence ID" value="CJA40705.1"/>
    <property type="gene ID" value="WBGene00216553"/>
</dbReference>
<protein>
    <submittedName>
        <fullName evidence="1">Uncharacterized protein</fullName>
    </submittedName>
</protein>
<proteinExistence type="predicted"/>
<name>A0A8R1EQH5_CAEJA</name>
<accession>A0A8R1EQH5</accession>
<evidence type="ECO:0000313" key="2">
    <source>
        <dbReference type="Proteomes" id="UP000005237"/>
    </source>
</evidence>
<reference evidence="1" key="2">
    <citation type="submission" date="2022-06" db="UniProtKB">
        <authorList>
            <consortium name="EnsemblMetazoa"/>
        </authorList>
    </citation>
    <scope>IDENTIFICATION</scope>
    <source>
        <strain evidence="1">DF5081</strain>
    </source>
</reference>